<dbReference type="EMBL" id="QYUJ01000010">
    <property type="protein sequence ID" value="RJF74475.1"/>
    <property type="molecule type" value="Genomic_DNA"/>
</dbReference>
<organism evidence="1 2">
    <name type="scientific">Deinococcus cavernae</name>
    <dbReference type="NCBI Taxonomy" id="2320857"/>
    <lineage>
        <taxon>Bacteria</taxon>
        <taxon>Thermotogati</taxon>
        <taxon>Deinococcota</taxon>
        <taxon>Deinococci</taxon>
        <taxon>Deinococcales</taxon>
        <taxon>Deinococcaceae</taxon>
        <taxon>Deinococcus</taxon>
    </lineage>
</organism>
<evidence type="ECO:0000313" key="2">
    <source>
        <dbReference type="Proteomes" id="UP000286287"/>
    </source>
</evidence>
<dbReference type="AlphaFoldDB" id="A0A418VEG4"/>
<evidence type="ECO:0000313" key="1">
    <source>
        <dbReference type="EMBL" id="RJF74475.1"/>
    </source>
</evidence>
<reference evidence="1 2" key="1">
    <citation type="submission" date="2018-09" db="EMBL/GenBank/DDBJ databases">
        <authorList>
            <person name="Zhu H."/>
        </authorList>
    </citation>
    <scope>NUCLEOTIDE SEQUENCE [LARGE SCALE GENOMIC DNA]</scope>
    <source>
        <strain evidence="1 2">K2S05-167</strain>
    </source>
</reference>
<proteinExistence type="predicted"/>
<keyword evidence="2" id="KW-1185">Reference proteome</keyword>
<name>A0A418VEG4_9DEIO</name>
<dbReference type="Proteomes" id="UP000286287">
    <property type="component" value="Unassembled WGS sequence"/>
</dbReference>
<gene>
    <name evidence="1" type="ORF">D3875_04130</name>
</gene>
<protein>
    <submittedName>
        <fullName evidence="1">Uncharacterized protein</fullName>
    </submittedName>
</protein>
<comment type="caution">
    <text evidence="1">The sequence shown here is derived from an EMBL/GenBank/DDBJ whole genome shotgun (WGS) entry which is preliminary data.</text>
</comment>
<dbReference type="RefSeq" id="WP_119761431.1">
    <property type="nucleotide sequence ID" value="NZ_QYUJ01000010.1"/>
</dbReference>
<sequence length="74" mass="8778">MRLLAHHGTSITVEIDGVAHQLNTLWRHYYKPLGWLLRTEVQRWELDDLQSVRLERPTLPRVLTPLGPWRVVDK</sequence>
<accession>A0A418VEG4</accession>